<accession>A0AAD5YJX4</accession>
<gene>
    <name evidence="1" type="ORF">NLI96_g4628</name>
</gene>
<comment type="caution">
    <text evidence="1">The sequence shown here is derived from an EMBL/GenBank/DDBJ whole genome shotgun (WGS) entry which is preliminary data.</text>
</comment>
<proteinExistence type="predicted"/>
<reference evidence="1" key="1">
    <citation type="submission" date="2022-07" db="EMBL/GenBank/DDBJ databases">
        <title>Genome Sequence of Physisporinus lineatus.</title>
        <authorList>
            <person name="Buettner E."/>
        </authorList>
    </citation>
    <scope>NUCLEOTIDE SEQUENCE</scope>
    <source>
        <strain evidence="1">VT162</strain>
    </source>
</reference>
<name>A0AAD5YJX4_9APHY</name>
<evidence type="ECO:0000313" key="1">
    <source>
        <dbReference type="EMBL" id="KAJ3485896.1"/>
    </source>
</evidence>
<organism evidence="1 2">
    <name type="scientific">Meripilus lineatus</name>
    <dbReference type="NCBI Taxonomy" id="2056292"/>
    <lineage>
        <taxon>Eukaryota</taxon>
        <taxon>Fungi</taxon>
        <taxon>Dikarya</taxon>
        <taxon>Basidiomycota</taxon>
        <taxon>Agaricomycotina</taxon>
        <taxon>Agaricomycetes</taxon>
        <taxon>Polyporales</taxon>
        <taxon>Meripilaceae</taxon>
        <taxon>Meripilus</taxon>
    </lineage>
</organism>
<sequence>MVNQSFREVMRVLSKFTNLQKLEINACQYGPFFCRETMNGHGLLSVRIIDSPGYGDYILVDDAIDWLAKQHPANSLKEFEFKWDNNYSSLHKLHSLMSMHTESMIRLKLWVPNNYWMNQEEILARLCSTLAVCANLEDFGLVLQSSSFAHVKSLLSSLPKSVRRVALEHPQFDALPIMHRFWAKESLSGPEQERGRQFWKEVDSTFTRSAYPRLRYFEISIKTGLEYDHSGFKRELVKRDQDGMFKQLVPNLYQRGVLWCCDDEDIAYPLLPFKDPLDWKRHERLFPSPWQFWSD</sequence>
<evidence type="ECO:0000313" key="2">
    <source>
        <dbReference type="Proteomes" id="UP001212997"/>
    </source>
</evidence>
<protein>
    <submittedName>
        <fullName evidence="1">Uncharacterized protein</fullName>
    </submittedName>
</protein>
<keyword evidence="2" id="KW-1185">Reference proteome</keyword>
<dbReference type="Proteomes" id="UP001212997">
    <property type="component" value="Unassembled WGS sequence"/>
</dbReference>
<dbReference type="AlphaFoldDB" id="A0AAD5YJX4"/>
<dbReference type="EMBL" id="JANAWD010000138">
    <property type="protein sequence ID" value="KAJ3485896.1"/>
    <property type="molecule type" value="Genomic_DNA"/>
</dbReference>